<reference evidence="2" key="1">
    <citation type="submission" date="2020-07" db="EMBL/GenBank/DDBJ databases">
        <title>Complete genome sequencing of Coprobacter sp. strain 2CBH44.</title>
        <authorList>
            <person name="Sakamoto M."/>
            <person name="Murakami T."/>
            <person name="Mori H."/>
        </authorList>
    </citation>
    <scope>NUCLEOTIDE SEQUENCE [LARGE SCALE GENOMIC DNA]</scope>
    <source>
        <strain evidence="2">2CBH44</strain>
    </source>
</reference>
<evidence type="ECO:0000313" key="1">
    <source>
        <dbReference type="EMBL" id="BCI64083.1"/>
    </source>
</evidence>
<gene>
    <name evidence="1" type="ORF">Cop2CBH44_24360</name>
</gene>
<proteinExistence type="predicted"/>
<keyword evidence="2" id="KW-1185">Reference proteome</keyword>
<sequence>MRILRPFIIILVLLFVFWIYKSDDYESIEVSDISDSSGCTFRYDSVKIPKEKVYREILFEEETPEEVYERGYVEGFNRAYDEKKNYDASSSYIVNKEEYEEGYEAGYKWGKDKMKNKY</sequence>
<organism evidence="1 2">
    <name type="scientific">Coprobacter secundus subsp. similis</name>
    <dbReference type="NCBI Taxonomy" id="2751153"/>
    <lineage>
        <taxon>Bacteria</taxon>
        <taxon>Pseudomonadati</taxon>
        <taxon>Bacteroidota</taxon>
        <taxon>Bacteroidia</taxon>
        <taxon>Bacteroidales</taxon>
        <taxon>Barnesiellaceae</taxon>
        <taxon>Coprobacter</taxon>
    </lineage>
</organism>
<dbReference type="KEGG" id="copr:Cop2CBH44_24360"/>
<dbReference type="RefSeq" id="WP_021930877.1">
    <property type="nucleotide sequence ID" value="NZ_AP023322.1"/>
</dbReference>
<name>A0A7G1HYH7_9BACT</name>
<dbReference type="Proteomes" id="UP000594042">
    <property type="component" value="Chromosome"/>
</dbReference>
<dbReference type="AlphaFoldDB" id="A0A7G1HYH7"/>
<evidence type="ECO:0000313" key="2">
    <source>
        <dbReference type="Proteomes" id="UP000594042"/>
    </source>
</evidence>
<dbReference type="EMBL" id="AP023322">
    <property type="protein sequence ID" value="BCI64083.1"/>
    <property type="molecule type" value="Genomic_DNA"/>
</dbReference>
<protein>
    <submittedName>
        <fullName evidence="1">Uncharacterized protein</fullName>
    </submittedName>
</protein>
<accession>A0A7G1HYH7</accession>